<keyword evidence="2" id="KW-0479">Metal-binding</keyword>
<keyword evidence="10" id="KW-1185">Reference proteome</keyword>
<dbReference type="GO" id="GO:0005507">
    <property type="term" value="F:copper ion binding"/>
    <property type="evidence" value="ECO:0007669"/>
    <property type="project" value="InterPro"/>
</dbReference>
<keyword evidence="3 7" id="KW-0732">Signal</keyword>
<dbReference type="PROSITE" id="PS51318">
    <property type="entry name" value="TAT"/>
    <property type="match status" value="1"/>
</dbReference>
<keyword evidence="6" id="KW-1133">Transmembrane helix</keyword>
<evidence type="ECO:0000259" key="8">
    <source>
        <dbReference type="Pfam" id="PF04234"/>
    </source>
</evidence>
<evidence type="ECO:0000256" key="5">
    <source>
        <dbReference type="SAM" id="MobiDB-lite"/>
    </source>
</evidence>
<dbReference type="GO" id="GO:0030313">
    <property type="term" value="C:cell envelope"/>
    <property type="evidence" value="ECO:0007669"/>
    <property type="project" value="UniProtKB-SubCell"/>
</dbReference>
<protein>
    <recommendedName>
        <fullName evidence="8">CopC domain-containing protein</fullName>
    </recommendedName>
</protein>
<dbReference type="InterPro" id="IPR014756">
    <property type="entry name" value="Ig_E-set"/>
</dbReference>
<keyword evidence="6" id="KW-0812">Transmembrane</keyword>
<dbReference type="GO" id="GO:0005886">
    <property type="term" value="C:plasma membrane"/>
    <property type="evidence" value="ECO:0007669"/>
    <property type="project" value="TreeGrafter"/>
</dbReference>
<feature type="region of interest" description="Disordered" evidence="5">
    <location>
        <begin position="152"/>
        <end position="178"/>
    </location>
</feature>
<dbReference type="GO" id="GO:0046688">
    <property type="term" value="P:response to copper ion"/>
    <property type="evidence" value="ECO:0007669"/>
    <property type="project" value="InterPro"/>
</dbReference>
<dbReference type="InterPro" id="IPR014755">
    <property type="entry name" value="Cu-Rt/internalin_Ig-like"/>
</dbReference>
<gene>
    <name evidence="9" type="ORF">SAMN06296010_2685</name>
</gene>
<dbReference type="GO" id="GO:0006825">
    <property type="term" value="P:copper ion transport"/>
    <property type="evidence" value="ECO:0007669"/>
    <property type="project" value="InterPro"/>
</dbReference>
<dbReference type="SUPFAM" id="SSF81296">
    <property type="entry name" value="E set domains"/>
    <property type="match status" value="1"/>
</dbReference>
<organism evidence="9 10">
    <name type="scientific">Agreia pratensis</name>
    <dbReference type="NCBI Taxonomy" id="150121"/>
    <lineage>
        <taxon>Bacteria</taxon>
        <taxon>Bacillati</taxon>
        <taxon>Actinomycetota</taxon>
        <taxon>Actinomycetes</taxon>
        <taxon>Micrococcales</taxon>
        <taxon>Microbacteriaceae</taxon>
        <taxon>Agreia</taxon>
    </lineage>
</organism>
<dbReference type="Pfam" id="PF04234">
    <property type="entry name" value="CopC"/>
    <property type="match status" value="1"/>
</dbReference>
<proteinExistence type="predicted"/>
<dbReference type="InterPro" id="IPR032694">
    <property type="entry name" value="CopC/D"/>
</dbReference>
<dbReference type="STRING" id="150121.SAMN06296010_2685"/>
<dbReference type="GO" id="GO:0042597">
    <property type="term" value="C:periplasmic space"/>
    <property type="evidence" value="ECO:0007669"/>
    <property type="project" value="InterPro"/>
</dbReference>
<name>A0A1X7KLH4_9MICO</name>
<dbReference type="InterPro" id="IPR007348">
    <property type="entry name" value="CopC_dom"/>
</dbReference>
<keyword evidence="6" id="KW-0472">Membrane</keyword>
<evidence type="ECO:0000313" key="9">
    <source>
        <dbReference type="EMBL" id="SMG41994.1"/>
    </source>
</evidence>
<feature type="compositionally biased region" description="Low complexity" evidence="5">
    <location>
        <begin position="164"/>
        <end position="178"/>
    </location>
</feature>
<evidence type="ECO:0000256" key="7">
    <source>
        <dbReference type="SAM" id="SignalP"/>
    </source>
</evidence>
<evidence type="ECO:0000256" key="1">
    <source>
        <dbReference type="ARBA" id="ARBA00004196"/>
    </source>
</evidence>
<feature type="chain" id="PRO_5012259546" description="CopC domain-containing protein" evidence="7">
    <location>
        <begin position="36"/>
        <end position="250"/>
    </location>
</feature>
<keyword evidence="4" id="KW-0186">Copper</keyword>
<evidence type="ECO:0000256" key="4">
    <source>
        <dbReference type="ARBA" id="ARBA00023008"/>
    </source>
</evidence>
<dbReference type="Gene3D" id="2.60.40.1220">
    <property type="match status" value="1"/>
</dbReference>
<feature type="domain" description="CopC" evidence="8">
    <location>
        <begin position="36"/>
        <end position="132"/>
    </location>
</feature>
<accession>A0A1X7KLH4</accession>
<dbReference type="InterPro" id="IPR006311">
    <property type="entry name" value="TAT_signal"/>
</dbReference>
<dbReference type="EMBL" id="FXAY01000004">
    <property type="protein sequence ID" value="SMG41994.1"/>
    <property type="molecule type" value="Genomic_DNA"/>
</dbReference>
<evidence type="ECO:0000256" key="6">
    <source>
        <dbReference type="SAM" id="Phobius"/>
    </source>
</evidence>
<evidence type="ECO:0000256" key="3">
    <source>
        <dbReference type="ARBA" id="ARBA00022729"/>
    </source>
</evidence>
<feature type="transmembrane region" description="Helical" evidence="6">
    <location>
        <begin position="205"/>
        <end position="227"/>
    </location>
</feature>
<reference evidence="10" key="1">
    <citation type="submission" date="2017-04" db="EMBL/GenBank/DDBJ databases">
        <authorList>
            <person name="Varghese N."/>
            <person name="Submissions S."/>
        </authorList>
    </citation>
    <scope>NUCLEOTIDE SEQUENCE [LARGE SCALE GENOMIC DNA]</scope>
    <source>
        <strain evidence="10">VKM Ac-2510</strain>
    </source>
</reference>
<dbReference type="PANTHER" id="PTHR34820:SF4">
    <property type="entry name" value="INNER MEMBRANE PROTEIN YEBZ"/>
    <property type="match status" value="1"/>
</dbReference>
<sequence>MGRVTRRLFALPSALAATALLGAALVLAGASSASAHDALESSTPAAGEVVTADPTVVSLTYSDELITLGGDTSAFAIQVTDASGAFHENGCVVVDGTVASTGVALGDPGTYTATWQVVSSDGHPTSGSYTFEYQPVDTGNSLPGMAAAPACGAQWAGSPKEDSAPAPEATPEPSMTTMSEAPVPALTATADPAGDGEQGDDASRIGVAIAVSIAGLALIVTVIVLTVRRIRRDPFEKPQAPKGDDGDSEQ</sequence>
<evidence type="ECO:0000313" key="10">
    <source>
        <dbReference type="Proteomes" id="UP000193244"/>
    </source>
</evidence>
<comment type="subcellular location">
    <subcellularLocation>
        <location evidence="1">Cell envelope</location>
    </subcellularLocation>
</comment>
<dbReference type="Proteomes" id="UP000193244">
    <property type="component" value="Unassembled WGS sequence"/>
</dbReference>
<dbReference type="AlphaFoldDB" id="A0A1X7KLH4"/>
<evidence type="ECO:0000256" key="2">
    <source>
        <dbReference type="ARBA" id="ARBA00022723"/>
    </source>
</evidence>
<feature type="signal peptide" evidence="7">
    <location>
        <begin position="1"/>
        <end position="35"/>
    </location>
</feature>
<dbReference type="PANTHER" id="PTHR34820">
    <property type="entry name" value="INNER MEMBRANE PROTEIN YEBZ"/>
    <property type="match status" value="1"/>
</dbReference>